<dbReference type="Pfam" id="PF02979">
    <property type="entry name" value="NHase_alpha"/>
    <property type="match status" value="1"/>
</dbReference>
<dbReference type="Proteomes" id="UP000007460">
    <property type="component" value="Chromosome"/>
</dbReference>
<evidence type="ECO:0000313" key="5">
    <source>
        <dbReference type="Proteomes" id="UP000007460"/>
    </source>
</evidence>
<evidence type="ECO:0000259" key="3">
    <source>
        <dbReference type="Pfam" id="PF02979"/>
    </source>
</evidence>
<organism evidence="4 5">
    <name type="scientific">Puniceispirillum marinum (strain IMCC1322)</name>
    <dbReference type="NCBI Taxonomy" id="488538"/>
    <lineage>
        <taxon>Bacteria</taxon>
        <taxon>Pseudomonadati</taxon>
        <taxon>Pseudomonadota</taxon>
        <taxon>Alphaproteobacteria</taxon>
        <taxon>Candidatus Puniceispirillales</taxon>
        <taxon>Candidatus Puniceispirillaceae</taxon>
        <taxon>Candidatus Puniceispirillum</taxon>
    </lineage>
</organism>
<dbReference type="GO" id="GO:0046914">
    <property type="term" value="F:transition metal ion binding"/>
    <property type="evidence" value="ECO:0007669"/>
    <property type="project" value="InterPro"/>
</dbReference>
<evidence type="ECO:0000256" key="2">
    <source>
        <dbReference type="SAM" id="MobiDB-lite"/>
    </source>
</evidence>
<evidence type="ECO:0000256" key="1">
    <source>
        <dbReference type="ARBA" id="ARBA00022723"/>
    </source>
</evidence>
<dbReference type="GO" id="GO:0018822">
    <property type="term" value="F:nitrile hydratase activity"/>
    <property type="evidence" value="ECO:0007669"/>
    <property type="project" value="UniProtKB-EC"/>
</dbReference>
<name>D5BMD0_PUNMI</name>
<accession>D5BMD0</accession>
<sequence length="212" mass="23653">MTDHHHHHHPTEPDADNNVPTDGEIWESALRDLLIAKGVITQSMMRQQMDQTASQSASVGAEIIARAWTTPQFKDALLKNPKEALSNSGYDVSGMPDLCIVENQPDIHNVVVCTLCSCYPRFMLGPPPEWYKSAAFRSRIVQEPKDVLLEFGLDLNETTKIRVYDSTADIRYMVMPLRPDGTEHMSADQLKPLITRDTMIGVALPTLPVNAS</sequence>
<dbReference type="InterPro" id="IPR004232">
    <property type="entry name" value="CN_Hdrtase_a/SCN_Hdrlase_g"/>
</dbReference>
<keyword evidence="1" id="KW-0479">Metal-binding</keyword>
<feature type="region of interest" description="Disordered" evidence="2">
    <location>
        <begin position="1"/>
        <end position="22"/>
    </location>
</feature>
<dbReference type="Gene3D" id="3.90.330.10">
    <property type="entry name" value="Nitrile hydratase alpha /Thiocyanate hydrolase gamma"/>
    <property type="match status" value="1"/>
</dbReference>
<dbReference type="HOGENOM" id="CLU_092054_0_0_5"/>
<dbReference type="AlphaFoldDB" id="D5BMD0"/>
<dbReference type="KEGG" id="apb:SAR116_1730"/>
<protein>
    <submittedName>
        <fullName evidence="4">Nitrile hydratase, alpha subunit</fullName>
        <ecNumber evidence="4">4.2.1.84</ecNumber>
    </submittedName>
</protein>
<dbReference type="EC" id="4.2.1.84" evidence="4"/>
<dbReference type="EMBL" id="CP001751">
    <property type="protein sequence ID" value="ADE39973.1"/>
    <property type="molecule type" value="Genomic_DNA"/>
</dbReference>
<dbReference type="SUPFAM" id="SSF56209">
    <property type="entry name" value="Nitrile hydratase alpha chain"/>
    <property type="match status" value="1"/>
</dbReference>
<feature type="domain" description="Nitrile hydratase alpha/Thiocyanate hydrolase gamma" evidence="3">
    <location>
        <begin position="24"/>
        <end position="203"/>
    </location>
</feature>
<keyword evidence="4" id="KW-0456">Lyase</keyword>
<dbReference type="RefSeq" id="WP_013046600.1">
    <property type="nucleotide sequence ID" value="NC_014010.1"/>
</dbReference>
<evidence type="ECO:0000313" key="4">
    <source>
        <dbReference type="EMBL" id="ADE39973.1"/>
    </source>
</evidence>
<dbReference type="STRING" id="488538.SAR116_1730"/>
<proteinExistence type="predicted"/>
<keyword evidence="5" id="KW-1185">Reference proteome</keyword>
<dbReference type="OrthoDB" id="528553at2"/>
<gene>
    <name evidence="4" type="ordered locus">SAR116_1730</name>
</gene>
<reference evidence="4 5" key="1">
    <citation type="journal article" date="2010" name="J. Bacteriol.">
        <title>Complete genome sequence of "Candidatus Puniceispirillum marinum" IMCC1322, a representative of the SAR116 clade in the Alphaproteobacteria.</title>
        <authorList>
            <person name="Oh H.M."/>
            <person name="Kwon K.K."/>
            <person name="Kang I."/>
            <person name="Kang S.G."/>
            <person name="Lee J.H."/>
            <person name="Kim S.J."/>
            <person name="Cho J.C."/>
        </authorList>
    </citation>
    <scope>NUCLEOTIDE SEQUENCE [LARGE SCALE GENOMIC DNA]</scope>
    <source>
        <strain evidence="4 5">IMCC1322</strain>
    </source>
</reference>
<dbReference type="InterPro" id="IPR036648">
    <property type="entry name" value="CN_Hdrase_a/SCN_Hdrase_g_sf"/>
</dbReference>
<dbReference type="eggNOG" id="ENOG502Z7U0">
    <property type="taxonomic scope" value="Bacteria"/>
</dbReference>